<protein>
    <submittedName>
        <fullName evidence="5">Transcriptional regulator</fullName>
    </submittedName>
</protein>
<reference evidence="5 6" key="1">
    <citation type="submission" date="2018-09" db="EMBL/GenBank/DDBJ databases">
        <authorList>
            <person name="Zhu H."/>
        </authorList>
    </citation>
    <scope>NUCLEOTIDE SEQUENCE [LARGE SCALE GENOMIC DNA]</scope>
    <source>
        <strain evidence="5 6">K2R01-6</strain>
    </source>
</reference>
<feature type="domain" description="HTH hxlR-type" evidence="4">
    <location>
        <begin position="18"/>
        <end position="117"/>
    </location>
</feature>
<name>A0A418WKU4_9SPHN</name>
<dbReference type="Gene3D" id="1.10.10.10">
    <property type="entry name" value="Winged helix-like DNA-binding domain superfamily/Winged helix DNA-binding domain"/>
    <property type="match status" value="1"/>
</dbReference>
<dbReference type="EMBL" id="QYUM01000003">
    <property type="protein sequence ID" value="RJF90643.1"/>
    <property type="molecule type" value="Genomic_DNA"/>
</dbReference>
<dbReference type="PROSITE" id="PS51118">
    <property type="entry name" value="HTH_HXLR"/>
    <property type="match status" value="1"/>
</dbReference>
<sequence>MSGRHHSRPTGADEDRECQDIRETLSRIGDKWSVHVIGSLIEGPMRYNRLRRAVSGISQRMLTLTLRLLERDGLVKRDVLHTAPPTVEYQLTALGETLIEPIRALSHWAREYRHEIRDARSSFDSRSG</sequence>
<keyword evidence="1" id="KW-0805">Transcription regulation</keyword>
<dbReference type="SUPFAM" id="SSF46785">
    <property type="entry name" value="Winged helix' DNA-binding domain"/>
    <property type="match status" value="1"/>
</dbReference>
<keyword evidence="2" id="KW-0238">DNA-binding</keyword>
<accession>A0A418WKU4</accession>
<evidence type="ECO:0000256" key="1">
    <source>
        <dbReference type="ARBA" id="ARBA00023015"/>
    </source>
</evidence>
<dbReference type="InterPro" id="IPR036390">
    <property type="entry name" value="WH_DNA-bd_sf"/>
</dbReference>
<dbReference type="Proteomes" id="UP000286100">
    <property type="component" value="Unassembled WGS sequence"/>
</dbReference>
<dbReference type="PANTHER" id="PTHR33204">
    <property type="entry name" value="TRANSCRIPTIONAL REGULATOR, MARR FAMILY"/>
    <property type="match status" value="1"/>
</dbReference>
<dbReference type="InterPro" id="IPR002577">
    <property type="entry name" value="HTH_HxlR"/>
</dbReference>
<dbReference type="Pfam" id="PF01638">
    <property type="entry name" value="HxlR"/>
    <property type="match status" value="1"/>
</dbReference>
<dbReference type="OrthoDB" id="9800350at2"/>
<dbReference type="AlphaFoldDB" id="A0A418WKU4"/>
<evidence type="ECO:0000256" key="2">
    <source>
        <dbReference type="ARBA" id="ARBA00023125"/>
    </source>
</evidence>
<dbReference type="RefSeq" id="WP_119762003.1">
    <property type="nucleotide sequence ID" value="NZ_QYUM01000003.1"/>
</dbReference>
<evidence type="ECO:0000256" key="3">
    <source>
        <dbReference type="ARBA" id="ARBA00023163"/>
    </source>
</evidence>
<gene>
    <name evidence="5" type="ORF">D3876_10525</name>
</gene>
<comment type="caution">
    <text evidence="5">The sequence shown here is derived from an EMBL/GenBank/DDBJ whole genome shotgun (WGS) entry which is preliminary data.</text>
</comment>
<dbReference type="GO" id="GO:0003677">
    <property type="term" value="F:DNA binding"/>
    <property type="evidence" value="ECO:0007669"/>
    <property type="project" value="UniProtKB-KW"/>
</dbReference>
<dbReference type="PANTHER" id="PTHR33204:SF39">
    <property type="entry name" value="TRANSCRIPTIONAL REGULATORY PROTEIN"/>
    <property type="match status" value="1"/>
</dbReference>
<evidence type="ECO:0000313" key="6">
    <source>
        <dbReference type="Proteomes" id="UP000286100"/>
    </source>
</evidence>
<evidence type="ECO:0000259" key="4">
    <source>
        <dbReference type="PROSITE" id="PS51118"/>
    </source>
</evidence>
<evidence type="ECO:0000313" key="5">
    <source>
        <dbReference type="EMBL" id="RJF90643.1"/>
    </source>
</evidence>
<keyword evidence="3" id="KW-0804">Transcription</keyword>
<dbReference type="InterPro" id="IPR036388">
    <property type="entry name" value="WH-like_DNA-bd_sf"/>
</dbReference>
<proteinExistence type="predicted"/>
<organism evidence="5 6">
    <name type="scientific">Sphingomonas cavernae</name>
    <dbReference type="NCBI Taxonomy" id="2320861"/>
    <lineage>
        <taxon>Bacteria</taxon>
        <taxon>Pseudomonadati</taxon>
        <taxon>Pseudomonadota</taxon>
        <taxon>Alphaproteobacteria</taxon>
        <taxon>Sphingomonadales</taxon>
        <taxon>Sphingomonadaceae</taxon>
        <taxon>Sphingomonas</taxon>
    </lineage>
</organism>
<keyword evidence="6" id="KW-1185">Reference proteome</keyword>